<protein>
    <recommendedName>
        <fullName evidence="4">Pr6Pr family membrane protein</fullName>
    </recommendedName>
</protein>
<dbReference type="NCBIfam" id="NF038065">
    <property type="entry name" value="Pr6Pr"/>
    <property type="match status" value="1"/>
</dbReference>
<evidence type="ECO:0008006" key="4">
    <source>
        <dbReference type="Google" id="ProtNLM"/>
    </source>
</evidence>
<organism evidence="2 3">
    <name type="scientific">Mucilaginibacter corticis</name>
    <dbReference type="NCBI Taxonomy" id="2597670"/>
    <lineage>
        <taxon>Bacteria</taxon>
        <taxon>Pseudomonadati</taxon>
        <taxon>Bacteroidota</taxon>
        <taxon>Sphingobacteriia</taxon>
        <taxon>Sphingobacteriales</taxon>
        <taxon>Sphingobacteriaceae</taxon>
        <taxon>Mucilaginibacter</taxon>
    </lineage>
</organism>
<dbReference type="EMBL" id="VLPK01000004">
    <property type="protein sequence ID" value="TSJ38777.1"/>
    <property type="molecule type" value="Genomic_DNA"/>
</dbReference>
<feature type="transmembrane region" description="Helical" evidence="1">
    <location>
        <begin position="7"/>
        <end position="27"/>
    </location>
</feature>
<dbReference type="Proteomes" id="UP000318733">
    <property type="component" value="Unassembled WGS sequence"/>
</dbReference>
<feature type="transmembrane region" description="Helical" evidence="1">
    <location>
        <begin position="47"/>
        <end position="68"/>
    </location>
</feature>
<feature type="transmembrane region" description="Helical" evidence="1">
    <location>
        <begin position="180"/>
        <end position="204"/>
    </location>
</feature>
<keyword evidence="3" id="KW-1185">Reference proteome</keyword>
<sequence>MKNNTKAIYMAILAIMTWIGLCVQFYISTEKYMSQGRTFGGAIVQLLSYFTIQNNLLIALALTVLLLWPASKWGSFFSKLSVLSALTLYITIVCLVYQIVLRRQHTQHGLFKFCDEILHTLSPPLFVLFWLIFVDKGKLAWSKAFSWLIYPLIYFIFIIARGVITGYYPYSFIDGTKLNLGQIAVNFFFLLLTFLAIGLIYIGISRLSKKQT</sequence>
<comment type="caution">
    <text evidence="2">The sequence shown here is derived from an EMBL/GenBank/DDBJ whole genome shotgun (WGS) entry which is preliminary data.</text>
</comment>
<accession>A0A556MFS9</accession>
<name>A0A556MFS9_9SPHI</name>
<keyword evidence="1" id="KW-0812">Transmembrane</keyword>
<evidence type="ECO:0000313" key="3">
    <source>
        <dbReference type="Proteomes" id="UP000318733"/>
    </source>
</evidence>
<dbReference type="InterPro" id="IPR049713">
    <property type="entry name" value="Pr6Pr-like"/>
</dbReference>
<dbReference type="AlphaFoldDB" id="A0A556MFS9"/>
<keyword evidence="1" id="KW-1133">Transmembrane helix</keyword>
<feature type="transmembrane region" description="Helical" evidence="1">
    <location>
        <begin position="117"/>
        <end position="135"/>
    </location>
</feature>
<reference evidence="2 3" key="1">
    <citation type="submission" date="2019-07" db="EMBL/GenBank/DDBJ databases">
        <authorList>
            <person name="Huq M.A."/>
        </authorList>
    </citation>
    <scope>NUCLEOTIDE SEQUENCE [LARGE SCALE GENOMIC DNA]</scope>
    <source>
        <strain evidence="2 3">MAH-19</strain>
    </source>
</reference>
<dbReference type="RefSeq" id="WP_144250058.1">
    <property type="nucleotide sequence ID" value="NZ_VLPK01000004.1"/>
</dbReference>
<evidence type="ECO:0000256" key="1">
    <source>
        <dbReference type="SAM" id="Phobius"/>
    </source>
</evidence>
<proteinExistence type="predicted"/>
<dbReference type="OrthoDB" id="9809977at2"/>
<feature type="transmembrane region" description="Helical" evidence="1">
    <location>
        <begin position="80"/>
        <end position="101"/>
    </location>
</feature>
<keyword evidence="1" id="KW-0472">Membrane</keyword>
<feature type="transmembrane region" description="Helical" evidence="1">
    <location>
        <begin position="147"/>
        <end position="168"/>
    </location>
</feature>
<evidence type="ECO:0000313" key="2">
    <source>
        <dbReference type="EMBL" id="TSJ38777.1"/>
    </source>
</evidence>
<gene>
    <name evidence="2" type="ORF">FO440_19935</name>
</gene>